<protein>
    <submittedName>
        <fullName evidence="1">Uncharacterized protein</fullName>
    </submittedName>
</protein>
<reference evidence="1" key="2">
    <citation type="journal article" date="2015" name="Data Brief">
        <title>Shoot transcriptome of the giant reed, Arundo donax.</title>
        <authorList>
            <person name="Barrero R.A."/>
            <person name="Guerrero F.D."/>
            <person name="Moolhuijzen P."/>
            <person name="Goolsby J.A."/>
            <person name="Tidwell J."/>
            <person name="Bellgard S.E."/>
            <person name="Bellgard M.I."/>
        </authorList>
    </citation>
    <scope>NUCLEOTIDE SEQUENCE</scope>
    <source>
        <tissue evidence="1">Shoot tissue taken approximately 20 cm above the soil surface</tissue>
    </source>
</reference>
<name>A0A0A9F6Z8_ARUDO</name>
<reference evidence="1" key="1">
    <citation type="submission" date="2014-09" db="EMBL/GenBank/DDBJ databases">
        <authorList>
            <person name="Magalhaes I.L.F."/>
            <person name="Oliveira U."/>
            <person name="Santos F.R."/>
            <person name="Vidigal T.H.D.A."/>
            <person name="Brescovit A.D."/>
            <person name="Santos A.J."/>
        </authorList>
    </citation>
    <scope>NUCLEOTIDE SEQUENCE</scope>
    <source>
        <tissue evidence="1">Shoot tissue taken approximately 20 cm above the soil surface</tissue>
    </source>
</reference>
<proteinExistence type="predicted"/>
<sequence length="21" mass="2348">MVHLCSQKKGVDIRCSAWKSA</sequence>
<dbReference type="AlphaFoldDB" id="A0A0A9F6Z8"/>
<organism evidence="1">
    <name type="scientific">Arundo donax</name>
    <name type="common">Giant reed</name>
    <name type="synonym">Donax arundinaceus</name>
    <dbReference type="NCBI Taxonomy" id="35708"/>
    <lineage>
        <taxon>Eukaryota</taxon>
        <taxon>Viridiplantae</taxon>
        <taxon>Streptophyta</taxon>
        <taxon>Embryophyta</taxon>
        <taxon>Tracheophyta</taxon>
        <taxon>Spermatophyta</taxon>
        <taxon>Magnoliopsida</taxon>
        <taxon>Liliopsida</taxon>
        <taxon>Poales</taxon>
        <taxon>Poaceae</taxon>
        <taxon>PACMAD clade</taxon>
        <taxon>Arundinoideae</taxon>
        <taxon>Arundineae</taxon>
        <taxon>Arundo</taxon>
    </lineage>
</organism>
<evidence type="ECO:0000313" key="1">
    <source>
        <dbReference type="EMBL" id="JAE06984.1"/>
    </source>
</evidence>
<dbReference type="EMBL" id="GBRH01190912">
    <property type="protein sequence ID" value="JAE06984.1"/>
    <property type="molecule type" value="Transcribed_RNA"/>
</dbReference>
<accession>A0A0A9F6Z8</accession>